<name>A0A645CRQ2_9ZZZZ</name>
<dbReference type="Pfam" id="PF13526">
    <property type="entry name" value="DUF4125"/>
    <property type="match status" value="1"/>
</dbReference>
<dbReference type="InterPro" id="IPR025191">
    <property type="entry name" value="DUF4125"/>
</dbReference>
<evidence type="ECO:0000313" key="1">
    <source>
        <dbReference type="EMBL" id="MPM79392.1"/>
    </source>
</evidence>
<accession>A0A645CRQ2</accession>
<dbReference type="EMBL" id="VSSQ01029311">
    <property type="protein sequence ID" value="MPM79392.1"/>
    <property type="molecule type" value="Genomic_DNA"/>
</dbReference>
<organism evidence="1">
    <name type="scientific">bioreactor metagenome</name>
    <dbReference type="NCBI Taxonomy" id="1076179"/>
    <lineage>
        <taxon>unclassified sequences</taxon>
        <taxon>metagenomes</taxon>
        <taxon>ecological metagenomes</taxon>
    </lineage>
</organism>
<comment type="caution">
    <text evidence="1">The sequence shown here is derived from an EMBL/GenBank/DDBJ whole genome shotgun (WGS) entry which is preliminary data.</text>
</comment>
<proteinExistence type="predicted"/>
<protein>
    <recommendedName>
        <fullName evidence="2">DUF4125 domain-containing protein</fullName>
    </recommendedName>
</protein>
<dbReference type="AlphaFoldDB" id="A0A645CRQ2"/>
<reference evidence="1" key="1">
    <citation type="submission" date="2019-08" db="EMBL/GenBank/DDBJ databases">
        <authorList>
            <person name="Kucharzyk K."/>
            <person name="Murdoch R.W."/>
            <person name="Higgins S."/>
            <person name="Loffler F."/>
        </authorList>
    </citation>
    <scope>NUCLEOTIDE SEQUENCE</scope>
</reference>
<sequence length="192" mass="22274">MDDVTLKKQDLVDSILNAELDQFLSVTVDDVYSCQQAPDSFLLYRKAQFDTWDEATLASYLDDLYKADEEGINLMTVKYAYMGGQLDIPQDSYYLHAIVKQLFQWQISFFNQYPILKKGSRPLDEDSKDSTSFKTYLTAELCTYSENTLRRLYEHIQQLVADSQNMSEMIYINTLKSYGYSSLEDYLASHAE</sequence>
<evidence type="ECO:0008006" key="2">
    <source>
        <dbReference type="Google" id="ProtNLM"/>
    </source>
</evidence>
<gene>
    <name evidence="1" type="ORF">SDC9_126425</name>
</gene>